<reference evidence="1" key="1">
    <citation type="submission" date="2021-10" db="EMBL/GenBank/DDBJ databases">
        <title>Tropical sea cucumber genome reveals ecological adaptation and Cuvierian tubules defense mechanism.</title>
        <authorList>
            <person name="Chen T."/>
        </authorList>
    </citation>
    <scope>NUCLEOTIDE SEQUENCE</scope>
    <source>
        <strain evidence="1">Nanhai2018</strain>
        <tissue evidence="1">Muscle</tissue>
    </source>
</reference>
<comment type="caution">
    <text evidence="1">The sequence shown here is derived from an EMBL/GenBank/DDBJ whole genome shotgun (WGS) entry which is preliminary data.</text>
</comment>
<dbReference type="EMBL" id="JAIZAY010000014">
    <property type="protein sequence ID" value="KAJ8029303.1"/>
    <property type="molecule type" value="Genomic_DNA"/>
</dbReference>
<name>A0A9Q1BMG7_HOLLE</name>
<gene>
    <name evidence="1" type="ORF">HOLleu_28666</name>
</gene>
<dbReference type="Proteomes" id="UP001152320">
    <property type="component" value="Chromosome 14"/>
</dbReference>
<evidence type="ECO:0000313" key="2">
    <source>
        <dbReference type="Proteomes" id="UP001152320"/>
    </source>
</evidence>
<accession>A0A9Q1BMG7</accession>
<evidence type="ECO:0000313" key="1">
    <source>
        <dbReference type="EMBL" id="KAJ8029303.1"/>
    </source>
</evidence>
<protein>
    <submittedName>
        <fullName evidence="1">Uncharacterized protein</fullName>
    </submittedName>
</protein>
<keyword evidence="2" id="KW-1185">Reference proteome</keyword>
<organism evidence="1 2">
    <name type="scientific">Holothuria leucospilota</name>
    <name type="common">Black long sea cucumber</name>
    <name type="synonym">Mertensiothuria leucospilota</name>
    <dbReference type="NCBI Taxonomy" id="206669"/>
    <lineage>
        <taxon>Eukaryota</taxon>
        <taxon>Metazoa</taxon>
        <taxon>Echinodermata</taxon>
        <taxon>Eleutherozoa</taxon>
        <taxon>Echinozoa</taxon>
        <taxon>Holothuroidea</taxon>
        <taxon>Aspidochirotacea</taxon>
        <taxon>Aspidochirotida</taxon>
        <taxon>Holothuriidae</taxon>
        <taxon>Holothuria</taxon>
    </lineage>
</organism>
<sequence length="69" mass="7840">MSIDCRMVDDHQAGSQDLTDPKIGHTLLFDISVKATKCFRMVWGVGDRHDHVYMKGGTSQDECQMKLRV</sequence>
<proteinExistence type="predicted"/>
<dbReference type="AlphaFoldDB" id="A0A9Q1BMG7"/>